<dbReference type="InterPro" id="IPR012340">
    <property type="entry name" value="NA-bd_OB-fold"/>
</dbReference>
<comment type="caution">
    <text evidence="1">The sequence shown here is derived from an EMBL/GenBank/DDBJ whole genome shotgun (WGS) entry which is preliminary data.</text>
</comment>
<dbReference type="Gene3D" id="2.40.50.140">
    <property type="entry name" value="Nucleic acid-binding proteins"/>
    <property type="match status" value="1"/>
</dbReference>
<evidence type="ECO:0000313" key="1">
    <source>
        <dbReference type="EMBL" id="MCI40029.1"/>
    </source>
</evidence>
<proteinExistence type="predicted"/>
<evidence type="ECO:0000313" key="2">
    <source>
        <dbReference type="Proteomes" id="UP000265520"/>
    </source>
</evidence>
<dbReference type="Proteomes" id="UP000265520">
    <property type="component" value="Unassembled WGS sequence"/>
</dbReference>
<name>A0A392RUI7_9FABA</name>
<feature type="non-terminal residue" evidence="1">
    <location>
        <position position="50"/>
    </location>
</feature>
<organism evidence="1 2">
    <name type="scientific">Trifolium medium</name>
    <dbReference type="NCBI Taxonomy" id="97028"/>
    <lineage>
        <taxon>Eukaryota</taxon>
        <taxon>Viridiplantae</taxon>
        <taxon>Streptophyta</taxon>
        <taxon>Embryophyta</taxon>
        <taxon>Tracheophyta</taxon>
        <taxon>Spermatophyta</taxon>
        <taxon>Magnoliopsida</taxon>
        <taxon>eudicotyledons</taxon>
        <taxon>Gunneridae</taxon>
        <taxon>Pentapetalae</taxon>
        <taxon>rosids</taxon>
        <taxon>fabids</taxon>
        <taxon>Fabales</taxon>
        <taxon>Fabaceae</taxon>
        <taxon>Papilionoideae</taxon>
        <taxon>50 kb inversion clade</taxon>
        <taxon>NPAAA clade</taxon>
        <taxon>Hologalegina</taxon>
        <taxon>IRL clade</taxon>
        <taxon>Trifolieae</taxon>
        <taxon>Trifolium</taxon>
    </lineage>
</organism>
<sequence length="50" mass="6015">MDSQFDLLCDVLPGRDSWRFKVRVIRLWPVYAFRKPDEINSLEMVLSDEK</sequence>
<dbReference type="AlphaFoldDB" id="A0A392RUI7"/>
<accession>A0A392RUI7</accession>
<protein>
    <submittedName>
        <fullName evidence="1">Replication factor A protein</fullName>
    </submittedName>
</protein>
<reference evidence="1 2" key="1">
    <citation type="journal article" date="2018" name="Front. Plant Sci.">
        <title>Red Clover (Trifolium pratense) and Zigzag Clover (T. medium) - A Picture of Genomic Similarities and Differences.</title>
        <authorList>
            <person name="Dluhosova J."/>
            <person name="Istvanek J."/>
            <person name="Nedelnik J."/>
            <person name="Repkova J."/>
        </authorList>
    </citation>
    <scope>NUCLEOTIDE SEQUENCE [LARGE SCALE GENOMIC DNA]</scope>
    <source>
        <strain evidence="2">cv. 10/8</strain>
        <tissue evidence="1">Leaf</tissue>
    </source>
</reference>
<keyword evidence="2" id="KW-1185">Reference proteome</keyword>
<dbReference type="EMBL" id="LXQA010274908">
    <property type="protein sequence ID" value="MCI40029.1"/>
    <property type="molecule type" value="Genomic_DNA"/>
</dbReference>